<dbReference type="InterPro" id="IPR051911">
    <property type="entry name" value="SDR_oxidoreductase"/>
</dbReference>
<evidence type="ECO:0000256" key="1">
    <source>
        <dbReference type="ARBA" id="ARBA00006484"/>
    </source>
</evidence>
<dbReference type="STRING" id="1754192.A0A1Y1WTK2"/>
<accession>A0A1Y1WTK2</accession>
<proteinExistence type="inferred from homology"/>
<dbReference type="PANTHER" id="PTHR43976">
    <property type="entry name" value="SHORT CHAIN DEHYDROGENASE"/>
    <property type="match status" value="1"/>
</dbReference>
<evidence type="ECO:0000313" key="4">
    <source>
        <dbReference type="EMBL" id="ORX76772.1"/>
    </source>
</evidence>
<dbReference type="EMBL" id="MCFG01000279">
    <property type="protein sequence ID" value="ORX76772.1"/>
    <property type="molecule type" value="Genomic_DNA"/>
</dbReference>
<protein>
    <submittedName>
        <fullName evidence="4">NAD(P)-binding protein</fullName>
    </submittedName>
</protein>
<evidence type="ECO:0000256" key="2">
    <source>
        <dbReference type="ARBA" id="ARBA00023002"/>
    </source>
</evidence>
<reference evidence="4 5" key="1">
    <citation type="submission" date="2016-08" db="EMBL/GenBank/DDBJ databases">
        <title>A Parts List for Fungal Cellulosomes Revealed by Comparative Genomics.</title>
        <authorList>
            <consortium name="DOE Joint Genome Institute"/>
            <person name="Haitjema C.H."/>
            <person name="Gilmore S.P."/>
            <person name="Henske J.K."/>
            <person name="Solomon K.V."/>
            <person name="De Groot R."/>
            <person name="Kuo A."/>
            <person name="Mondo S.J."/>
            <person name="Salamov A.A."/>
            <person name="Labutti K."/>
            <person name="Zhao Z."/>
            <person name="Chiniquy J."/>
            <person name="Barry K."/>
            <person name="Brewer H.M."/>
            <person name="Purvine S.O."/>
            <person name="Wright A.T."/>
            <person name="Boxma B."/>
            <person name="Van Alen T."/>
            <person name="Hackstein J.H."/>
            <person name="Baker S.E."/>
            <person name="Grigoriev I.V."/>
            <person name="O'Malley M.A."/>
        </authorList>
    </citation>
    <scope>NUCLEOTIDE SEQUENCE [LARGE SCALE GENOMIC DNA]</scope>
    <source>
        <strain evidence="4 5">S4</strain>
    </source>
</reference>
<evidence type="ECO:0000256" key="3">
    <source>
        <dbReference type="RuleBase" id="RU000363"/>
    </source>
</evidence>
<reference evidence="4 5" key="2">
    <citation type="submission" date="2016-08" db="EMBL/GenBank/DDBJ databases">
        <title>Pervasive Adenine N6-methylation of Active Genes in Fungi.</title>
        <authorList>
            <consortium name="DOE Joint Genome Institute"/>
            <person name="Mondo S.J."/>
            <person name="Dannebaum R.O."/>
            <person name="Kuo R.C."/>
            <person name="Labutti K."/>
            <person name="Haridas S."/>
            <person name="Kuo A."/>
            <person name="Salamov A."/>
            <person name="Ahrendt S.R."/>
            <person name="Lipzen A."/>
            <person name="Sullivan W."/>
            <person name="Andreopoulos W.B."/>
            <person name="Clum A."/>
            <person name="Lindquist E."/>
            <person name="Daum C."/>
            <person name="Ramamoorthy G.K."/>
            <person name="Gryganskyi A."/>
            <person name="Culley D."/>
            <person name="Magnuson J.K."/>
            <person name="James T.Y."/>
            <person name="O'Malley M.A."/>
            <person name="Stajich J.E."/>
            <person name="Spatafora J.W."/>
            <person name="Visel A."/>
            <person name="Grigoriev I.V."/>
        </authorList>
    </citation>
    <scope>NUCLEOTIDE SEQUENCE [LARGE SCALE GENOMIC DNA]</scope>
    <source>
        <strain evidence="4 5">S4</strain>
    </source>
</reference>
<dbReference type="AlphaFoldDB" id="A0A1Y1WTK2"/>
<name>A0A1Y1WTK2_9FUNG</name>
<dbReference type="PANTHER" id="PTHR43976:SF16">
    <property type="entry name" value="SHORT-CHAIN DEHYDROGENASE_REDUCTASE FAMILY PROTEIN"/>
    <property type="match status" value="1"/>
</dbReference>
<dbReference type="PRINTS" id="PR00080">
    <property type="entry name" value="SDRFAMILY"/>
</dbReference>
<dbReference type="Pfam" id="PF00106">
    <property type="entry name" value="adh_short"/>
    <property type="match status" value="1"/>
</dbReference>
<keyword evidence="2" id="KW-0560">Oxidoreductase</keyword>
<comment type="similarity">
    <text evidence="1 3">Belongs to the short-chain dehydrogenases/reductases (SDR) family.</text>
</comment>
<evidence type="ECO:0000313" key="5">
    <source>
        <dbReference type="Proteomes" id="UP000193944"/>
    </source>
</evidence>
<keyword evidence="5" id="KW-1185">Reference proteome</keyword>
<organism evidence="4 5">
    <name type="scientific">Anaeromyces robustus</name>
    <dbReference type="NCBI Taxonomy" id="1754192"/>
    <lineage>
        <taxon>Eukaryota</taxon>
        <taxon>Fungi</taxon>
        <taxon>Fungi incertae sedis</taxon>
        <taxon>Chytridiomycota</taxon>
        <taxon>Chytridiomycota incertae sedis</taxon>
        <taxon>Neocallimastigomycetes</taxon>
        <taxon>Neocallimastigales</taxon>
        <taxon>Neocallimastigaceae</taxon>
        <taxon>Anaeromyces</taxon>
    </lineage>
</organism>
<dbReference type="Proteomes" id="UP000193944">
    <property type="component" value="Unassembled WGS sequence"/>
</dbReference>
<dbReference type="Gene3D" id="3.40.50.720">
    <property type="entry name" value="NAD(P)-binding Rossmann-like Domain"/>
    <property type="match status" value="1"/>
</dbReference>
<dbReference type="OrthoDB" id="9876299at2759"/>
<comment type="caution">
    <text evidence="4">The sequence shown here is derived from an EMBL/GenBank/DDBJ whole genome shotgun (WGS) entry which is preliminary data.</text>
</comment>
<sequence length="265" mass="29996">MKTIFITGSSSGIGKATAQLFASKGWNVIATMIDINEAGDLATIPNVHIMPLDLTNTTQIKETCQEALKKFDIDVILNNAGYGIRGPFEKLPEEEILKLFNTNVFGHMFVIQQFIPHFKERKSGVIMTTSSIEGLIGFPRSGVYGAAKHALKGLMESLYYELKPFNIQVKVMIPGGTRTNFLKMPINITEGYERILPKQKDFYLDGAKHFAMPSDTAKIMYLAATDNEDKLIYPTDDNCQRIINKYNSMNIEEYKNYLYNFLYEN</sequence>
<gene>
    <name evidence="4" type="ORF">BCR32DRAFT_236252</name>
</gene>
<dbReference type="InterPro" id="IPR036291">
    <property type="entry name" value="NAD(P)-bd_dom_sf"/>
</dbReference>
<dbReference type="InterPro" id="IPR002347">
    <property type="entry name" value="SDR_fam"/>
</dbReference>
<dbReference type="GO" id="GO:0016491">
    <property type="term" value="F:oxidoreductase activity"/>
    <property type="evidence" value="ECO:0007669"/>
    <property type="project" value="UniProtKB-KW"/>
</dbReference>
<dbReference type="SUPFAM" id="SSF51735">
    <property type="entry name" value="NAD(P)-binding Rossmann-fold domains"/>
    <property type="match status" value="1"/>
</dbReference>
<dbReference type="PRINTS" id="PR00081">
    <property type="entry name" value="GDHRDH"/>
</dbReference>
<dbReference type="CDD" id="cd05374">
    <property type="entry name" value="17beta-HSD-like_SDR_c"/>
    <property type="match status" value="1"/>
</dbReference>